<organism evidence="1 2">
    <name type="scientific">Neolentinus lepideus HHB14362 ss-1</name>
    <dbReference type="NCBI Taxonomy" id="1314782"/>
    <lineage>
        <taxon>Eukaryota</taxon>
        <taxon>Fungi</taxon>
        <taxon>Dikarya</taxon>
        <taxon>Basidiomycota</taxon>
        <taxon>Agaricomycotina</taxon>
        <taxon>Agaricomycetes</taxon>
        <taxon>Gloeophyllales</taxon>
        <taxon>Gloeophyllaceae</taxon>
        <taxon>Neolentinus</taxon>
    </lineage>
</organism>
<reference evidence="1 2" key="1">
    <citation type="journal article" date="2016" name="Mol. Biol. Evol.">
        <title>Comparative Genomics of Early-Diverging Mushroom-Forming Fungi Provides Insights into the Origins of Lignocellulose Decay Capabilities.</title>
        <authorList>
            <person name="Nagy L.G."/>
            <person name="Riley R."/>
            <person name="Tritt A."/>
            <person name="Adam C."/>
            <person name="Daum C."/>
            <person name="Floudas D."/>
            <person name="Sun H."/>
            <person name="Yadav J.S."/>
            <person name="Pangilinan J."/>
            <person name="Larsson K.H."/>
            <person name="Matsuura K."/>
            <person name="Barry K."/>
            <person name="Labutti K."/>
            <person name="Kuo R."/>
            <person name="Ohm R.A."/>
            <person name="Bhattacharya S.S."/>
            <person name="Shirouzu T."/>
            <person name="Yoshinaga Y."/>
            <person name="Martin F.M."/>
            <person name="Grigoriev I.V."/>
            <person name="Hibbett D.S."/>
        </authorList>
    </citation>
    <scope>NUCLEOTIDE SEQUENCE [LARGE SCALE GENOMIC DNA]</scope>
    <source>
        <strain evidence="1 2">HHB14362 ss-1</strain>
    </source>
</reference>
<dbReference type="AlphaFoldDB" id="A0A165V2I6"/>
<dbReference type="Proteomes" id="UP000076761">
    <property type="component" value="Unassembled WGS sequence"/>
</dbReference>
<dbReference type="EMBL" id="KV425555">
    <property type="protein sequence ID" value="KZT29054.1"/>
    <property type="molecule type" value="Genomic_DNA"/>
</dbReference>
<protein>
    <submittedName>
        <fullName evidence="1">Uncharacterized protein</fullName>
    </submittedName>
</protein>
<evidence type="ECO:0000313" key="1">
    <source>
        <dbReference type="EMBL" id="KZT29054.1"/>
    </source>
</evidence>
<dbReference type="InParanoid" id="A0A165V2I6"/>
<dbReference type="OrthoDB" id="2142040at2759"/>
<accession>A0A165V2I6</accession>
<evidence type="ECO:0000313" key="2">
    <source>
        <dbReference type="Proteomes" id="UP000076761"/>
    </source>
</evidence>
<proteinExistence type="predicted"/>
<keyword evidence="2" id="KW-1185">Reference proteome</keyword>
<sequence length="74" mass="8140">MVSQWEPGTQYNIGDVVVYALWEVKSLESSALGTCHFEEVPKALNWTARVLSAFWKSVQGTTTECLFCPTGGPS</sequence>
<name>A0A165V2I6_9AGAM</name>
<gene>
    <name evidence="1" type="ORF">NEOLEDRAFT_696119</name>
</gene>